<evidence type="ECO:0000256" key="1">
    <source>
        <dbReference type="ARBA" id="ARBA00000287"/>
    </source>
</evidence>
<keyword evidence="19" id="KW-1185">Reference proteome</keyword>
<evidence type="ECO:0000256" key="5">
    <source>
        <dbReference type="ARBA" id="ARBA00013174"/>
    </source>
</evidence>
<accession>A0ABR5TKG5</accession>
<keyword evidence="14" id="KW-1208">Phospholipid metabolism</keyword>
<keyword evidence="10 17" id="KW-1133">Transmembrane helix</keyword>
<evidence type="ECO:0000256" key="4">
    <source>
        <dbReference type="ARBA" id="ARBA00010441"/>
    </source>
</evidence>
<protein>
    <recommendedName>
        <fullName evidence="6">CDP-diacylglycerol--serine O-phosphatidyltransferase</fullName>
        <ecNumber evidence="5">2.7.8.8</ecNumber>
    </recommendedName>
    <alternativeName>
        <fullName evidence="15">Phosphatidylserine synthase</fullName>
    </alternativeName>
</protein>
<keyword evidence="8 16" id="KW-0808">Transferase</keyword>
<evidence type="ECO:0000313" key="18">
    <source>
        <dbReference type="EMBL" id="KXB55622.1"/>
    </source>
</evidence>
<evidence type="ECO:0000256" key="8">
    <source>
        <dbReference type="ARBA" id="ARBA00022679"/>
    </source>
</evidence>
<keyword evidence="13" id="KW-0594">Phospholipid biosynthesis</keyword>
<dbReference type="EC" id="2.7.8.8" evidence="5"/>
<evidence type="ECO:0000256" key="7">
    <source>
        <dbReference type="ARBA" id="ARBA00022516"/>
    </source>
</evidence>
<evidence type="ECO:0000256" key="13">
    <source>
        <dbReference type="ARBA" id="ARBA00023209"/>
    </source>
</evidence>
<dbReference type="PROSITE" id="PS00379">
    <property type="entry name" value="CDP_ALCOHOL_P_TRANSF"/>
    <property type="match status" value="1"/>
</dbReference>
<evidence type="ECO:0000256" key="2">
    <source>
        <dbReference type="ARBA" id="ARBA00004141"/>
    </source>
</evidence>
<name>A0ABR5TKG5_9BACL</name>
<keyword evidence="7" id="KW-0444">Lipid biosynthesis</keyword>
<dbReference type="InterPro" id="IPR000462">
    <property type="entry name" value="CDP-OH_P_trans"/>
</dbReference>
<evidence type="ECO:0000256" key="10">
    <source>
        <dbReference type="ARBA" id="ARBA00022989"/>
    </source>
</evidence>
<evidence type="ECO:0000256" key="11">
    <source>
        <dbReference type="ARBA" id="ARBA00023098"/>
    </source>
</evidence>
<dbReference type="Proteomes" id="UP000070467">
    <property type="component" value="Unassembled WGS sequence"/>
</dbReference>
<feature type="transmembrane region" description="Helical" evidence="17">
    <location>
        <begin position="91"/>
        <end position="113"/>
    </location>
</feature>
<dbReference type="NCBIfam" id="TIGR00473">
    <property type="entry name" value="pssA"/>
    <property type="match status" value="1"/>
</dbReference>
<dbReference type="InterPro" id="IPR043130">
    <property type="entry name" value="CDP-OH_PTrfase_TM_dom"/>
</dbReference>
<dbReference type="Gene3D" id="1.20.120.1760">
    <property type="match status" value="1"/>
</dbReference>
<dbReference type="EMBL" id="LSDB01000067">
    <property type="protein sequence ID" value="KXB55622.1"/>
    <property type="molecule type" value="Genomic_DNA"/>
</dbReference>
<evidence type="ECO:0000256" key="12">
    <source>
        <dbReference type="ARBA" id="ARBA00023136"/>
    </source>
</evidence>
<feature type="transmembrane region" description="Helical" evidence="17">
    <location>
        <begin position="125"/>
        <end position="142"/>
    </location>
</feature>
<feature type="transmembrane region" description="Helical" evidence="17">
    <location>
        <begin position="20"/>
        <end position="43"/>
    </location>
</feature>
<evidence type="ECO:0000256" key="9">
    <source>
        <dbReference type="ARBA" id="ARBA00022692"/>
    </source>
</evidence>
<dbReference type="Pfam" id="PF01066">
    <property type="entry name" value="CDP-OH_P_transf"/>
    <property type="match status" value="1"/>
</dbReference>
<evidence type="ECO:0000256" key="3">
    <source>
        <dbReference type="ARBA" id="ARBA00004308"/>
    </source>
</evidence>
<keyword evidence="12 17" id="KW-0472">Membrane</keyword>
<gene>
    <name evidence="18" type="ORF">HMPREF1871_01182</name>
</gene>
<dbReference type="InterPro" id="IPR048254">
    <property type="entry name" value="CDP_ALCOHOL_P_TRANSF_CS"/>
</dbReference>
<dbReference type="RefSeq" id="WP_066131048.1">
    <property type="nucleotide sequence ID" value="NZ_KQ959908.1"/>
</dbReference>
<organism evidence="18 19">
    <name type="scientific">Gemelliphila asaccharolytica</name>
    <dbReference type="NCBI Taxonomy" id="502393"/>
    <lineage>
        <taxon>Bacteria</taxon>
        <taxon>Bacillati</taxon>
        <taxon>Bacillota</taxon>
        <taxon>Bacilli</taxon>
        <taxon>Bacillales</taxon>
        <taxon>Gemellaceae</taxon>
        <taxon>Gemelliphila</taxon>
    </lineage>
</organism>
<comment type="similarity">
    <text evidence="4 16">Belongs to the CDP-alcohol phosphatidyltransferase class-I family.</text>
</comment>
<comment type="caution">
    <text evidence="18">The sequence shown here is derived from an EMBL/GenBank/DDBJ whole genome shotgun (WGS) entry which is preliminary data.</text>
</comment>
<feature type="transmembrane region" description="Helical" evidence="17">
    <location>
        <begin position="148"/>
        <end position="165"/>
    </location>
</feature>
<keyword evidence="9 17" id="KW-0812">Transmembrane</keyword>
<evidence type="ECO:0000256" key="15">
    <source>
        <dbReference type="ARBA" id="ARBA00032361"/>
    </source>
</evidence>
<keyword evidence="11" id="KW-0443">Lipid metabolism</keyword>
<evidence type="ECO:0000256" key="16">
    <source>
        <dbReference type="RuleBase" id="RU003750"/>
    </source>
</evidence>
<evidence type="ECO:0000256" key="14">
    <source>
        <dbReference type="ARBA" id="ARBA00023264"/>
    </source>
</evidence>
<evidence type="ECO:0000256" key="17">
    <source>
        <dbReference type="SAM" id="Phobius"/>
    </source>
</evidence>
<reference evidence="18 19" key="1">
    <citation type="submission" date="2016-01" db="EMBL/GenBank/DDBJ databases">
        <authorList>
            <person name="Mitreva M."/>
            <person name="Pepin K.H."/>
            <person name="Mihindukulasuriya K.A."/>
            <person name="Fulton R."/>
            <person name="Fronick C."/>
            <person name="O'Laughlin M."/>
            <person name="Miner T."/>
            <person name="Herter B."/>
            <person name="Rosa B.A."/>
            <person name="Cordes M."/>
            <person name="Tomlinson C."/>
            <person name="Wollam A."/>
            <person name="Palsikar V.B."/>
            <person name="Mardis E.R."/>
            <person name="Wilson R.K."/>
        </authorList>
    </citation>
    <scope>NUCLEOTIDE SEQUENCE [LARGE SCALE GENOMIC DNA]</scope>
    <source>
        <strain evidence="18 19">KA00071</strain>
    </source>
</reference>
<evidence type="ECO:0000256" key="6">
    <source>
        <dbReference type="ARBA" id="ARBA00017171"/>
    </source>
</evidence>
<comment type="catalytic activity">
    <reaction evidence="1">
        <text>a CDP-1,2-diacyl-sn-glycerol + L-serine = a 1,2-diacyl-sn-glycero-3-phospho-L-serine + CMP + H(+)</text>
        <dbReference type="Rhea" id="RHEA:16913"/>
        <dbReference type="ChEBI" id="CHEBI:15378"/>
        <dbReference type="ChEBI" id="CHEBI:33384"/>
        <dbReference type="ChEBI" id="CHEBI:57262"/>
        <dbReference type="ChEBI" id="CHEBI:58332"/>
        <dbReference type="ChEBI" id="CHEBI:60377"/>
        <dbReference type="EC" id="2.7.8.8"/>
    </reaction>
</comment>
<dbReference type="InterPro" id="IPR004533">
    <property type="entry name" value="CDP-diaglyc--ser_O-PTrfase"/>
</dbReference>
<comment type="subcellular location">
    <subcellularLocation>
        <location evidence="3">Endomembrane system</location>
    </subcellularLocation>
    <subcellularLocation>
        <location evidence="2">Membrane</location>
        <topology evidence="2">Multi-pass membrane protein</topology>
    </subcellularLocation>
</comment>
<evidence type="ECO:0000313" key="19">
    <source>
        <dbReference type="Proteomes" id="UP000070467"/>
    </source>
</evidence>
<proteinExistence type="inferred from homology"/>
<sequence>MNKNMIPNFLTLSNGICGFLAIILAANKFFTYASIFIILSVLADRYDGIVARKLNVDGPLGKELDSICDVISFGAAPSFLVFTKVQSESNFFVLTIITLVFCAIYVACGAYRLARFNITTMVDGYYQGVPITTCGLGLAILSLEFVKLPNIALIILTAIFGYLMVSKIKIKKI</sequence>